<evidence type="ECO:0000313" key="3">
    <source>
        <dbReference type="EMBL" id="KAJ0407328.1"/>
    </source>
</evidence>
<feature type="domain" description="PH" evidence="2">
    <location>
        <begin position="1"/>
        <end position="131"/>
    </location>
</feature>
<feature type="compositionally biased region" description="Basic residues" evidence="1">
    <location>
        <begin position="366"/>
        <end position="378"/>
    </location>
</feature>
<dbReference type="Gene3D" id="2.30.29.30">
    <property type="entry name" value="Pleckstrin-homology domain (PH domain)/Phosphotyrosine-binding domain (PTB)"/>
    <property type="match status" value="1"/>
</dbReference>
<evidence type="ECO:0000259" key="2">
    <source>
        <dbReference type="PROSITE" id="PS50003"/>
    </source>
</evidence>
<keyword evidence="4" id="KW-1185">Reference proteome</keyword>
<comment type="caution">
    <text evidence="3">The sequence shown here is derived from an EMBL/GenBank/DDBJ whole genome shotgun (WGS) entry which is preliminary data.</text>
</comment>
<dbReference type="PROSITE" id="PS50003">
    <property type="entry name" value="PH_DOMAIN"/>
    <property type="match status" value="1"/>
</dbReference>
<dbReference type="InterPro" id="IPR036871">
    <property type="entry name" value="PX_dom_sf"/>
</dbReference>
<dbReference type="Gene3D" id="3.30.1520.10">
    <property type="entry name" value="Phox-like domain"/>
    <property type="match status" value="1"/>
</dbReference>
<accession>A0AAD5LRI6</accession>
<reference evidence="3" key="1">
    <citation type="submission" date="2021-12" db="EMBL/GenBank/DDBJ databases">
        <title>Prjna785345.</title>
        <authorList>
            <person name="Rujirawat T."/>
            <person name="Krajaejun T."/>
        </authorList>
    </citation>
    <scope>NUCLEOTIDE SEQUENCE</scope>
    <source>
        <strain evidence="3">Pi057C3</strain>
    </source>
</reference>
<dbReference type="GO" id="GO:0035091">
    <property type="term" value="F:phosphatidylinositol binding"/>
    <property type="evidence" value="ECO:0007669"/>
    <property type="project" value="InterPro"/>
</dbReference>
<feature type="region of interest" description="Disordered" evidence="1">
    <location>
        <begin position="347"/>
        <end position="415"/>
    </location>
</feature>
<gene>
    <name evidence="3" type="ORF">P43SY_004756</name>
</gene>
<organism evidence="3 4">
    <name type="scientific">Pythium insidiosum</name>
    <name type="common">Pythiosis disease agent</name>
    <dbReference type="NCBI Taxonomy" id="114742"/>
    <lineage>
        <taxon>Eukaryota</taxon>
        <taxon>Sar</taxon>
        <taxon>Stramenopiles</taxon>
        <taxon>Oomycota</taxon>
        <taxon>Peronosporomycetes</taxon>
        <taxon>Pythiales</taxon>
        <taxon>Pythiaceae</taxon>
        <taxon>Pythium</taxon>
    </lineage>
</organism>
<evidence type="ECO:0000313" key="4">
    <source>
        <dbReference type="Proteomes" id="UP001209570"/>
    </source>
</evidence>
<sequence>MQGFLDHVELVGATLGLAKKKRWTRRFCRLNAAFHTLECFADAQALERTGRIELRGAQVATAEELGELLASGAQVSIENSRRFVFRVTEPPATKGGHSTHHYLCAELPNEGAAASREYLARWLQALRAAVAQASAATPEAVAPVDLRELNAKITAFQQALHVSARVSRRTEDAHGKGQYELAAKAWVLQRELVDDDWQVLEYSCDWTVVKTTAEFKAFDGQLRQFFSEQLRDLVLPAMSGVHKLLHVHSAAQQAEENERRAAQYDQYLQELLQLPAFSVFGSDGGAMLDRFLELSPHLGSFKQIERDSGQNLQLRNKRVVPWAERQRFELLYRLHLEVARSQEMLRARQQRARMPSSARSETSVRQHSHHHHHHHRHHSYADSEDVEGEGPGDTEDVAPPEDSKTEPLSPSVHDRIARIGHRLLVEAFQVSASSPRAAVTTD</sequence>
<protein>
    <recommendedName>
        <fullName evidence="2">PH domain-containing protein</fullName>
    </recommendedName>
</protein>
<feature type="compositionally biased region" description="Acidic residues" evidence="1">
    <location>
        <begin position="382"/>
        <end position="399"/>
    </location>
</feature>
<name>A0AAD5LRI6_PYTIN</name>
<evidence type="ECO:0000256" key="1">
    <source>
        <dbReference type="SAM" id="MobiDB-lite"/>
    </source>
</evidence>
<dbReference type="InterPro" id="IPR001849">
    <property type="entry name" value="PH_domain"/>
</dbReference>
<dbReference type="SUPFAM" id="SSF50729">
    <property type="entry name" value="PH domain-like"/>
    <property type="match status" value="1"/>
</dbReference>
<dbReference type="InterPro" id="IPR011993">
    <property type="entry name" value="PH-like_dom_sf"/>
</dbReference>
<dbReference type="Proteomes" id="UP001209570">
    <property type="component" value="Unassembled WGS sequence"/>
</dbReference>
<proteinExistence type="predicted"/>
<dbReference type="AlphaFoldDB" id="A0AAD5LRI6"/>
<dbReference type="EMBL" id="JAKCXM010000022">
    <property type="protein sequence ID" value="KAJ0407328.1"/>
    <property type="molecule type" value="Genomic_DNA"/>
</dbReference>